<sequence>MKTLIVPMHGSIGSVVEDFARKFDADRVLLVHPWKPEGAAHQNAEKFAEFLQSNMEKSLERNRGLGGRGRNPPLFQARALNCYEKAIDIAVAFERMVIEDMQELQKQADEESEERPIVVPSYEVIMIETTPIGYSFGLMSISGAGVDIGCHIGTIGFEIRKPRRTQFDPSLPNIRTFEKIPLMGDIQSVREWLSLPKRTGSRRIFELIISWYRENDTRWQNREIFTTIDINQFSKDLGSEEQQNTIANQLASFRELPERQHVFERVTHSEYRITPLGKLIARTILIPLWESGVEDFSTHFR</sequence>
<dbReference type="AlphaFoldDB" id="A0A382M2D7"/>
<name>A0A382M2D7_9ZZZZ</name>
<proteinExistence type="predicted"/>
<protein>
    <submittedName>
        <fullName evidence="1">Uncharacterized protein</fullName>
    </submittedName>
</protein>
<evidence type="ECO:0000313" key="1">
    <source>
        <dbReference type="EMBL" id="SVC41331.1"/>
    </source>
</evidence>
<gene>
    <name evidence="1" type="ORF">METZ01_LOCUS294185</name>
</gene>
<dbReference type="EMBL" id="UINC01089878">
    <property type="protein sequence ID" value="SVC41331.1"/>
    <property type="molecule type" value="Genomic_DNA"/>
</dbReference>
<accession>A0A382M2D7</accession>
<reference evidence="1" key="1">
    <citation type="submission" date="2018-05" db="EMBL/GenBank/DDBJ databases">
        <authorList>
            <person name="Lanie J.A."/>
            <person name="Ng W.-L."/>
            <person name="Kazmierczak K.M."/>
            <person name="Andrzejewski T.M."/>
            <person name="Davidsen T.M."/>
            <person name="Wayne K.J."/>
            <person name="Tettelin H."/>
            <person name="Glass J.I."/>
            <person name="Rusch D."/>
            <person name="Podicherti R."/>
            <person name="Tsui H.-C.T."/>
            <person name="Winkler M.E."/>
        </authorList>
    </citation>
    <scope>NUCLEOTIDE SEQUENCE</scope>
</reference>
<organism evidence="1">
    <name type="scientific">marine metagenome</name>
    <dbReference type="NCBI Taxonomy" id="408172"/>
    <lineage>
        <taxon>unclassified sequences</taxon>
        <taxon>metagenomes</taxon>
        <taxon>ecological metagenomes</taxon>
    </lineage>
</organism>